<proteinExistence type="predicted"/>
<keyword evidence="1" id="KW-0732">Signal</keyword>
<feature type="signal peptide" evidence="1">
    <location>
        <begin position="1"/>
        <end position="28"/>
    </location>
</feature>
<dbReference type="Gene3D" id="3.10.450.710">
    <property type="entry name" value="Tgt2/MlaC"/>
    <property type="match status" value="1"/>
</dbReference>
<dbReference type="InterPro" id="IPR042245">
    <property type="entry name" value="Tgt2/MlaC_sf"/>
</dbReference>
<dbReference type="PANTHER" id="PTHR36573:SF1">
    <property type="entry name" value="INTERMEMBRANE PHOSPHOLIPID TRANSPORT SYSTEM BINDING PROTEIN MLAC"/>
    <property type="match status" value="1"/>
</dbReference>
<evidence type="ECO:0000256" key="1">
    <source>
        <dbReference type="SAM" id="SignalP"/>
    </source>
</evidence>
<comment type="caution">
    <text evidence="2">The sequence shown here is derived from an EMBL/GenBank/DDBJ whole genome shotgun (WGS) entry which is preliminary data.</text>
</comment>
<accession>A0ABW5DYK3</accession>
<organism evidence="2 3">
    <name type="scientific">Lacibacterium aquatile</name>
    <dbReference type="NCBI Taxonomy" id="1168082"/>
    <lineage>
        <taxon>Bacteria</taxon>
        <taxon>Pseudomonadati</taxon>
        <taxon>Pseudomonadota</taxon>
        <taxon>Alphaproteobacteria</taxon>
        <taxon>Rhodospirillales</taxon>
        <taxon>Rhodospirillaceae</taxon>
    </lineage>
</organism>
<dbReference type="PANTHER" id="PTHR36573">
    <property type="entry name" value="INTERMEMBRANE PHOSPHOLIPID TRANSPORT SYSTEM BINDING PROTEIN MLAC"/>
    <property type="match status" value="1"/>
</dbReference>
<gene>
    <name evidence="2" type="ORF">ACFSM5_18405</name>
</gene>
<dbReference type="PROSITE" id="PS51318">
    <property type="entry name" value="TAT"/>
    <property type="match status" value="1"/>
</dbReference>
<sequence>MNLISRRQALSLALGISVAATLPTAAFAADISSESKAFVEHLGRECIGTITNQGIPEAERRAKFRELLLAGFDVPAIGRFVLGRYWRLATDAQKQEFLKLFESMILKTYADRFRDYGGEQFNVVGSRSEGDDHAMVQSRIIRPAGGEPINIEWRVLKPKGTLKIVDVIVEGVSMSSTQQEDYASAIQRGGGDLEPFLVELRQRYGG</sequence>
<keyword evidence="3" id="KW-1185">Reference proteome</keyword>
<dbReference type="RefSeq" id="WP_379878018.1">
    <property type="nucleotide sequence ID" value="NZ_JBHUIP010000014.1"/>
</dbReference>
<feature type="chain" id="PRO_5045615733" evidence="1">
    <location>
        <begin position="29"/>
        <end position="206"/>
    </location>
</feature>
<dbReference type="InterPro" id="IPR008869">
    <property type="entry name" value="MlaC/ttg2D"/>
</dbReference>
<dbReference type="Pfam" id="PF05494">
    <property type="entry name" value="MlaC"/>
    <property type="match status" value="1"/>
</dbReference>
<evidence type="ECO:0000313" key="2">
    <source>
        <dbReference type="EMBL" id="MFD2264884.1"/>
    </source>
</evidence>
<protein>
    <submittedName>
        <fullName evidence="2">ABC transporter substrate-binding protein</fullName>
    </submittedName>
</protein>
<evidence type="ECO:0000313" key="3">
    <source>
        <dbReference type="Proteomes" id="UP001597295"/>
    </source>
</evidence>
<reference evidence="3" key="1">
    <citation type="journal article" date="2019" name="Int. J. Syst. Evol. Microbiol.">
        <title>The Global Catalogue of Microorganisms (GCM) 10K type strain sequencing project: providing services to taxonomists for standard genome sequencing and annotation.</title>
        <authorList>
            <consortium name="The Broad Institute Genomics Platform"/>
            <consortium name="The Broad Institute Genome Sequencing Center for Infectious Disease"/>
            <person name="Wu L."/>
            <person name="Ma J."/>
        </authorList>
    </citation>
    <scope>NUCLEOTIDE SEQUENCE [LARGE SCALE GENOMIC DNA]</scope>
    <source>
        <strain evidence="3">CGMCC 1.19062</strain>
    </source>
</reference>
<dbReference type="EMBL" id="JBHUIP010000014">
    <property type="protein sequence ID" value="MFD2264884.1"/>
    <property type="molecule type" value="Genomic_DNA"/>
</dbReference>
<dbReference type="Proteomes" id="UP001597295">
    <property type="component" value="Unassembled WGS sequence"/>
</dbReference>
<dbReference type="InterPro" id="IPR006311">
    <property type="entry name" value="TAT_signal"/>
</dbReference>
<name>A0ABW5DYK3_9PROT</name>